<evidence type="ECO:0000259" key="6">
    <source>
        <dbReference type="Pfam" id="PF07669"/>
    </source>
</evidence>
<organism evidence="7 8">
    <name type="scientific">Schleiferilactobacillus harbinensis</name>
    <dbReference type="NCBI Taxonomy" id="304207"/>
    <lineage>
        <taxon>Bacteria</taxon>
        <taxon>Bacillati</taxon>
        <taxon>Bacillota</taxon>
        <taxon>Bacilli</taxon>
        <taxon>Lactobacillales</taxon>
        <taxon>Lactobacillaceae</taxon>
        <taxon>Schleiferilactobacillus</taxon>
    </lineage>
</organism>
<reference evidence="7 8" key="1">
    <citation type="submission" date="2023-02" db="EMBL/GenBank/DDBJ databases">
        <title>The predominant lactic acid bacteria and yeasts involved in the spontaneous fermentation of millet during the production of the traditional porridge Hausa koko in Ghana.</title>
        <authorList>
            <person name="Atter A."/>
            <person name="Diaz M."/>
        </authorList>
    </citation>
    <scope>NUCLEOTIDE SEQUENCE [LARGE SCALE GENOMIC DNA]</scope>
    <source>
        <strain evidence="7 8">FI11640</strain>
    </source>
</reference>
<dbReference type="InterPro" id="IPR047939">
    <property type="entry name" value="BREX_1_PglX"/>
</dbReference>
<dbReference type="Proteomes" id="UP001330016">
    <property type="component" value="Unassembled WGS sequence"/>
</dbReference>
<feature type="domain" description="Type II methyltransferase M.TaqI-like" evidence="6">
    <location>
        <begin position="376"/>
        <end position="593"/>
    </location>
</feature>
<evidence type="ECO:0000256" key="5">
    <source>
        <dbReference type="ARBA" id="ARBA00047942"/>
    </source>
</evidence>
<keyword evidence="4" id="KW-0949">S-adenosyl-L-methionine</keyword>
<evidence type="ECO:0000256" key="1">
    <source>
        <dbReference type="ARBA" id="ARBA00011900"/>
    </source>
</evidence>
<sequence>MDKKKIHDFAVKARRELIESVELKLTQVGITRDGVKEKMPTSTAEIAFYVPNDTEGVSGRDTSRRVSLVQRLQAAAAKDDWHTAYDNLVEEASYTWFNRIIALRFMEVNHYLPSRVAVLSSEEGRAEPDILAHALEIEDDLGGFSDEQRDLIQHAQETQEPAAMDNAYRLLFLKQANALNANLPHLFEKTTDAFQLLFTPSYQNGVIKELVTEVPRDDFDVEKEGQVEIIGWLYQYYNEEPKDVAFKKSKYAASDIPAVTQLFTPDWIVKYLVENSLGRYWIDVLHTRGDQRSEQDIAQSFGWRYFMPAAQQTEDVQQQLLAINSHLSDKKLQQITFLDPAMGSGHILIYAFDVFMQLYQSEGYSAREAANSIVTNNLFGLDIDRRAYQLAYFAVMMKLRQYDRRALTQSVEPQLSDIPQTNILNDDLNELTRAYANQLSQQQAKSFQGTVKEFNRGDVLGSLIKPSLDQGILSELQASAAPKSESAQLSFATTNFNSEEISRITHVLTILAAQYTIVVTNPPYMGSGKMTPSLSKFVKREYPDSKADLFAVFMELAQRLNVQNGYHALITQHQWMFLSSFEKLRVKLRKNVLVNMAHLGTHAFEEIGGEVVQSTAFVMKNASIPSYVGTYERLVSAPSQTAKEDSYLEMVKNFSSKNLYRTNQTNFEMIPGQAIAYWASNKSFNLFKGVPVGDVSSPRTGLQTGNNSKFIRNWYEVDISDTNIFNKQEAGTKWFKLNTGGKTVKWYGNYLNLLYWKNKGEQIKKTSSAVIRNESFYFLKGISWKRIGSSEIGFKVLPSNFIFDQSGDALFTKESDLYLLLGFFNSKIVSYLLSFLAPTLNLTAGNISKLPYPRYVNIDKKVSRCIDLAKQSYDSYEHSWNFSFSKLLVHIAEHNRNWTVEAAFNQWKQEAQDRFDQLKKNEEELNKIFIDLYGLQDELSPEESDKEVSVRKADLGRDIRAFMSYFIGVTFGRYSLDTPGLAFAGGDWDASKYTSYQPNTDDVIVLTDSDYFGDDRDIMHRFREFLTVTFGEEHLEENLTFIAKALGKAGDTAEDQIRSYLFNDFYKNHLTIYQKRPIYWQLDSGRQGGFKALMYLHRYDGDTMAMIRTSYLHTLQAAYEKRVTTLDTFIASETNTRQKNQLIKQRDHTRKQLEELVKYDAQLQHVANMHIAIDLDDGVVVNHQKVQADVKLLTPIK</sequence>
<comment type="caution">
    <text evidence="7">The sequence shown here is derived from an EMBL/GenBank/DDBJ whole genome shotgun (WGS) entry which is preliminary data.</text>
</comment>
<dbReference type="RefSeq" id="WP_331244268.1">
    <property type="nucleotide sequence ID" value="NZ_JAQSGJ010000043.1"/>
</dbReference>
<evidence type="ECO:0000313" key="7">
    <source>
        <dbReference type="EMBL" id="MEE6716676.1"/>
    </source>
</evidence>
<dbReference type="PANTHER" id="PTHR33841:SF1">
    <property type="entry name" value="DNA METHYLTRANSFERASE A"/>
    <property type="match status" value="1"/>
</dbReference>
<gene>
    <name evidence="7" type="primary">pglX</name>
    <name evidence="7" type="ORF">PS435_12510</name>
</gene>
<dbReference type="InterPro" id="IPR002052">
    <property type="entry name" value="DNA_methylase_N6_adenine_CS"/>
</dbReference>
<dbReference type="GO" id="GO:0032259">
    <property type="term" value="P:methylation"/>
    <property type="evidence" value="ECO:0007669"/>
    <property type="project" value="UniProtKB-KW"/>
</dbReference>
<keyword evidence="2 7" id="KW-0489">Methyltransferase</keyword>
<evidence type="ECO:0000256" key="2">
    <source>
        <dbReference type="ARBA" id="ARBA00022603"/>
    </source>
</evidence>
<dbReference type="GO" id="GO:0009007">
    <property type="term" value="F:site-specific DNA-methyltransferase (adenine-specific) activity"/>
    <property type="evidence" value="ECO:0007669"/>
    <property type="project" value="UniProtKB-EC"/>
</dbReference>
<comment type="catalytic activity">
    <reaction evidence="5">
        <text>a 2'-deoxyadenosine in DNA + S-adenosyl-L-methionine = an N(6)-methyl-2'-deoxyadenosine in DNA + S-adenosyl-L-homocysteine + H(+)</text>
        <dbReference type="Rhea" id="RHEA:15197"/>
        <dbReference type="Rhea" id="RHEA-COMP:12418"/>
        <dbReference type="Rhea" id="RHEA-COMP:12419"/>
        <dbReference type="ChEBI" id="CHEBI:15378"/>
        <dbReference type="ChEBI" id="CHEBI:57856"/>
        <dbReference type="ChEBI" id="CHEBI:59789"/>
        <dbReference type="ChEBI" id="CHEBI:90615"/>
        <dbReference type="ChEBI" id="CHEBI:90616"/>
        <dbReference type="EC" id="2.1.1.72"/>
    </reaction>
</comment>
<dbReference type="PROSITE" id="PS00092">
    <property type="entry name" value="N6_MTASE"/>
    <property type="match status" value="1"/>
</dbReference>
<name>A0ABU7T233_9LACO</name>
<keyword evidence="3 7" id="KW-0808">Transferase</keyword>
<dbReference type="NCBIfam" id="NF033452">
    <property type="entry name" value="BREX_1_MTaseX"/>
    <property type="match status" value="1"/>
</dbReference>
<dbReference type="PANTHER" id="PTHR33841">
    <property type="entry name" value="DNA METHYLTRANSFERASE YEEA-RELATED"/>
    <property type="match status" value="1"/>
</dbReference>
<evidence type="ECO:0000256" key="3">
    <source>
        <dbReference type="ARBA" id="ARBA00022679"/>
    </source>
</evidence>
<dbReference type="Pfam" id="PF07669">
    <property type="entry name" value="Eco57I"/>
    <property type="match status" value="1"/>
</dbReference>
<protein>
    <recommendedName>
        <fullName evidence="1">site-specific DNA-methyltransferase (adenine-specific)</fullName>
        <ecNumber evidence="1">2.1.1.72</ecNumber>
    </recommendedName>
</protein>
<accession>A0ABU7T233</accession>
<dbReference type="EC" id="2.1.1.72" evidence="1"/>
<dbReference type="SUPFAM" id="SSF53335">
    <property type="entry name" value="S-adenosyl-L-methionine-dependent methyltransferases"/>
    <property type="match status" value="1"/>
</dbReference>
<dbReference type="InterPro" id="IPR029063">
    <property type="entry name" value="SAM-dependent_MTases_sf"/>
</dbReference>
<dbReference type="Gene3D" id="3.40.50.150">
    <property type="entry name" value="Vaccinia Virus protein VP39"/>
    <property type="match status" value="1"/>
</dbReference>
<evidence type="ECO:0000313" key="8">
    <source>
        <dbReference type="Proteomes" id="UP001330016"/>
    </source>
</evidence>
<evidence type="ECO:0000256" key="4">
    <source>
        <dbReference type="ARBA" id="ARBA00022691"/>
    </source>
</evidence>
<dbReference type="InterPro" id="IPR050953">
    <property type="entry name" value="N4_N6_ade-DNA_methylase"/>
</dbReference>
<keyword evidence="8" id="KW-1185">Reference proteome</keyword>
<proteinExistence type="predicted"/>
<dbReference type="InterPro" id="IPR011639">
    <property type="entry name" value="MethylTrfase_TaqI-like_dom"/>
</dbReference>
<dbReference type="EMBL" id="JAQSGK010000043">
    <property type="protein sequence ID" value="MEE6716676.1"/>
    <property type="molecule type" value="Genomic_DNA"/>
</dbReference>